<evidence type="ECO:0000313" key="4">
    <source>
        <dbReference type="EMBL" id="VTR95398.1"/>
    </source>
</evidence>
<reference evidence="4 5" key="1">
    <citation type="submission" date="2019-05" db="EMBL/GenBank/DDBJ databases">
        <authorList>
            <consortium name="Science for Life Laboratories"/>
        </authorList>
    </citation>
    <scope>NUCLEOTIDE SEQUENCE [LARGE SCALE GENOMIC DNA]</scope>
    <source>
        <strain evidence="4">Soil9</strain>
    </source>
</reference>
<dbReference type="PROSITE" id="PS50294">
    <property type="entry name" value="WD_REPEATS_REGION"/>
    <property type="match status" value="1"/>
</dbReference>
<keyword evidence="2" id="KW-0677">Repeat</keyword>
<dbReference type="PROSITE" id="PS50082">
    <property type="entry name" value="WD_REPEATS_2"/>
    <property type="match status" value="1"/>
</dbReference>
<dbReference type="PANTHER" id="PTHR19848:SF8">
    <property type="entry name" value="F-BOX AND WD REPEAT DOMAIN CONTAINING 7"/>
    <property type="match status" value="1"/>
</dbReference>
<sequence length="481" mass="52160">MLKHETKLIDPDAPQIVSALTTAAVDANRRCRARLLGDDPAKWRKFARAVAAKPEGWEMFRGGRGGVPATQVLASWWTDAIGRKHVVVRGRRVEYDEAKRLLLKEELAARPPLWHSYPEYVCRRTVAGVEQLVCACGCGAVGTHDSLGWMGETCGPCFDRKEELGAAGLRSNLPGVLYGEREPLGGLGALACSPDGDRVAAREGDELVCYWDMRARTPRTVIEFSGGRVTDVALTSDNQRLLVTGMGYPDTRIGLLAVFDVTTDPPQRIDAEGTTVAPGLRIVALRDPELALFHRWAGRSVAEIVRIPSGEVVRSLDLDPDSYGRFALSPDGKRFITCGTVPVVIEVDSLCPAARLPIGTNVVAFSHDGKRVFAQNNGRLAAYDSATGTQIISVKTDRDRVPDYTRTLAVDPAGEFVFAGSNYNGRLFVARADTLKLHATFDWHLGPINALAISADGSRLFSAGGDGCVKVWPIRALLRGT</sequence>
<dbReference type="Gene3D" id="2.130.10.10">
    <property type="entry name" value="YVTN repeat-like/Quinoprotein amine dehydrogenase"/>
    <property type="match status" value="2"/>
</dbReference>
<dbReference type="AlphaFoldDB" id="A0A6P2D241"/>
<dbReference type="RefSeq" id="WP_162669817.1">
    <property type="nucleotide sequence ID" value="NZ_LR593886.1"/>
</dbReference>
<dbReference type="PANTHER" id="PTHR19848">
    <property type="entry name" value="WD40 REPEAT PROTEIN"/>
    <property type="match status" value="1"/>
</dbReference>
<dbReference type="InterPro" id="IPR001680">
    <property type="entry name" value="WD40_rpt"/>
</dbReference>
<evidence type="ECO:0000256" key="2">
    <source>
        <dbReference type="ARBA" id="ARBA00022737"/>
    </source>
</evidence>
<organism evidence="4 5">
    <name type="scientific">Gemmata massiliana</name>
    <dbReference type="NCBI Taxonomy" id="1210884"/>
    <lineage>
        <taxon>Bacteria</taxon>
        <taxon>Pseudomonadati</taxon>
        <taxon>Planctomycetota</taxon>
        <taxon>Planctomycetia</taxon>
        <taxon>Gemmatales</taxon>
        <taxon>Gemmataceae</taxon>
        <taxon>Gemmata</taxon>
    </lineage>
</organism>
<evidence type="ECO:0000313" key="5">
    <source>
        <dbReference type="Proteomes" id="UP000464178"/>
    </source>
</evidence>
<dbReference type="InterPro" id="IPR011047">
    <property type="entry name" value="Quinoprotein_ADH-like_sf"/>
</dbReference>
<keyword evidence="5" id="KW-1185">Reference proteome</keyword>
<protein>
    <submittedName>
        <fullName evidence="4">Uncharacterized protein</fullName>
    </submittedName>
</protein>
<feature type="repeat" description="WD" evidence="3">
    <location>
        <begin position="441"/>
        <end position="475"/>
    </location>
</feature>
<evidence type="ECO:0000256" key="3">
    <source>
        <dbReference type="PROSITE-ProRule" id="PRU00221"/>
    </source>
</evidence>
<dbReference type="SUPFAM" id="SSF50998">
    <property type="entry name" value="Quinoprotein alcohol dehydrogenase-like"/>
    <property type="match status" value="1"/>
</dbReference>
<dbReference type="Pfam" id="PF00400">
    <property type="entry name" value="WD40"/>
    <property type="match status" value="1"/>
</dbReference>
<evidence type="ECO:0000256" key="1">
    <source>
        <dbReference type="ARBA" id="ARBA00022574"/>
    </source>
</evidence>
<accession>A0A6P2D241</accession>
<dbReference type="KEGG" id="gms:SOIL9_23160"/>
<proteinExistence type="predicted"/>
<dbReference type="SMART" id="SM00320">
    <property type="entry name" value="WD40"/>
    <property type="match status" value="2"/>
</dbReference>
<keyword evidence="1 3" id="KW-0853">WD repeat</keyword>
<name>A0A6P2D241_9BACT</name>
<gene>
    <name evidence="4" type="ORF">SOIL9_23160</name>
</gene>
<dbReference type="EMBL" id="LR593886">
    <property type="protein sequence ID" value="VTR95398.1"/>
    <property type="molecule type" value="Genomic_DNA"/>
</dbReference>
<dbReference type="InterPro" id="IPR015943">
    <property type="entry name" value="WD40/YVTN_repeat-like_dom_sf"/>
</dbReference>
<dbReference type="Proteomes" id="UP000464178">
    <property type="component" value="Chromosome"/>
</dbReference>